<evidence type="ECO:0000256" key="2">
    <source>
        <dbReference type="SAM" id="MobiDB-lite"/>
    </source>
</evidence>
<organism evidence="3 4">
    <name type="scientific">Pseudomonas luteola</name>
    <dbReference type="NCBI Taxonomy" id="47886"/>
    <lineage>
        <taxon>Bacteria</taxon>
        <taxon>Pseudomonadati</taxon>
        <taxon>Pseudomonadota</taxon>
        <taxon>Gammaproteobacteria</taxon>
        <taxon>Pseudomonadales</taxon>
        <taxon>Pseudomonadaceae</taxon>
        <taxon>Pseudomonas</taxon>
    </lineage>
</organism>
<dbReference type="EMBL" id="UAUF01000010">
    <property type="protein sequence ID" value="SPZ04991.1"/>
    <property type="molecule type" value="Genomic_DNA"/>
</dbReference>
<name>A0A2X2CE26_PSELU</name>
<proteinExistence type="predicted"/>
<accession>A0A2X2CE26</accession>
<dbReference type="Gene3D" id="3.40.50.300">
    <property type="entry name" value="P-loop containing nucleotide triphosphate hydrolases"/>
    <property type="match status" value="1"/>
</dbReference>
<feature type="compositionally biased region" description="Acidic residues" evidence="2">
    <location>
        <begin position="651"/>
        <end position="660"/>
    </location>
</feature>
<protein>
    <submittedName>
        <fullName evidence="3">Chromosome segregation protein</fullName>
    </submittedName>
</protein>
<sequence length="660" mass="72392">MSENERRKIAHIRIRDVLAIEELELPLNGEGLQLSGRMASGKTSVLDAVSAAFGKSRRSEMLRQGTERGELLIVLDDGHQISREITPDGLSKPTVRKPDGSLMSKPADFLSRLAPAIALNPVEFLQANEERKIRMLADAFPVPVALDELKTLVGDSLDFSSLADRNDIKGIELVMAAMKLVNKKLSESKIKADQVEGQVKAIEKMIPQEFDPESVRGISSADLARELAQIQQHNRLVDEVQSNLAKVERAKGGIENQIQQVNAQIANLQAELEQLTTRLRQSEAKVSEHHDWLAGNPRQDTDRLQDSLNRLDEQRTILGQYDQMKDLEEQAKQLRDTESSIAKAKKRLSAFPAELTERAQIPIKGLSIEDDRILLNGLPLDNLSDGERLQLAIQVAAAGAGELGIVCIDGAERMSDTQREELLSKLEQQGMQFFVTQVADTDLIMERRVRRDVEAVAVAAVAPAAEVSPASVAASLAAEEAELSHAIDEDNDAEKTATESLRELFAEANVQSPLTSDAHFSNEPDPLDEMPGFTDTSEPSVEMRKQSESEEDDGYAVAEDFVSPQAEAAVQYADMPGFTAEETGATDSEGYEQADDFYSPQPTLSNNDDGYGEIPGFDSGLPVVEDQIPQRSAEVSVTPKPITKPEPAPESADDEFNFNF</sequence>
<keyword evidence="1" id="KW-0175">Coiled coil</keyword>
<evidence type="ECO:0000313" key="3">
    <source>
        <dbReference type="EMBL" id="SPZ04991.1"/>
    </source>
</evidence>
<dbReference type="SUPFAM" id="SSF52540">
    <property type="entry name" value="P-loop containing nucleoside triphosphate hydrolases"/>
    <property type="match status" value="1"/>
</dbReference>
<reference evidence="3 4" key="1">
    <citation type="submission" date="2018-06" db="EMBL/GenBank/DDBJ databases">
        <authorList>
            <consortium name="Pathogen Informatics"/>
            <person name="Doyle S."/>
        </authorList>
    </citation>
    <scope>NUCLEOTIDE SEQUENCE [LARGE SCALE GENOMIC DNA]</scope>
    <source>
        <strain evidence="3 4">NCTC11842</strain>
    </source>
</reference>
<dbReference type="GeneID" id="300269644"/>
<dbReference type="AlphaFoldDB" id="A0A2X2CE26"/>
<evidence type="ECO:0000313" key="4">
    <source>
        <dbReference type="Proteomes" id="UP000250443"/>
    </source>
</evidence>
<feature type="coiled-coil region" evidence="1">
    <location>
        <begin position="223"/>
        <end position="285"/>
    </location>
</feature>
<feature type="region of interest" description="Disordered" evidence="2">
    <location>
        <begin position="512"/>
        <end position="553"/>
    </location>
</feature>
<feature type="coiled-coil region" evidence="1">
    <location>
        <begin position="317"/>
        <end position="347"/>
    </location>
</feature>
<gene>
    <name evidence="3" type="ORF">NCTC11842_01512</name>
</gene>
<dbReference type="Proteomes" id="UP000250443">
    <property type="component" value="Unassembled WGS sequence"/>
</dbReference>
<dbReference type="RefSeq" id="WP_074828862.1">
    <property type="nucleotide sequence ID" value="NZ_DALZQD010000020.1"/>
</dbReference>
<dbReference type="InterPro" id="IPR027417">
    <property type="entry name" value="P-loop_NTPase"/>
</dbReference>
<feature type="region of interest" description="Disordered" evidence="2">
    <location>
        <begin position="581"/>
        <end position="660"/>
    </location>
</feature>
<evidence type="ECO:0000256" key="1">
    <source>
        <dbReference type="SAM" id="Coils"/>
    </source>
</evidence>